<evidence type="ECO:0000256" key="1">
    <source>
        <dbReference type="ARBA" id="ARBA00000553"/>
    </source>
</evidence>
<dbReference type="Proteomes" id="UP000246569">
    <property type="component" value="Unassembled WGS sequence"/>
</dbReference>
<comment type="catalytic activity">
    <reaction evidence="9">
        <text>S-methyl-5'-thioadenosine + phosphate = 5-(methylsulfanyl)-alpha-D-ribose 1-phosphate + adenine</text>
        <dbReference type="Rhea" id="RHEA:11852"/>
        <dbReference type="ChEBI" id="CHEBI:16708"/>
        <dbReference type="ChEBI" id="CHEBI:17509"/>
        <dbReference type="ChEBI" id="CHEBI:43474"/>
        <dbReference type="ChEBI" id="CHEBI:58533"/>
        <dbReference type="EC" id="2.4.2.28"/>
    </reaction>
    <physiologicalReaction direction="left-to-right" evidence="9">
        <dbReference type="Rhea" id="RHEA:11853"/>
    </physiologicalReaction>
</comment>
<evidence type="ECO:0000256" key="4">
    <source>
        <dbReference type="ARBA" id="ARBA00022723"/>
    </source>
</evidence>
<evidence type="ECO:0000256" key="8">
    <source>
        <dbReference type="ARBA" id="ARBA00048968"/>
    </source>
</evidence>
<evidence type="ECO:0000256" key="5">
    <source>
        <dbReference type="ARBA" id="ARBA00022801"/>
    </source>
</evidence>
<evidence type="ECO:0000256" key="3">
    <source>
        <dbReference type="ARBA" id="ARBA00022679"/>
    </source>
</evidence>
<dbReference type="GO" id="GO:0017061">
    <property type="term" value="F:S-methyl-5-thioadenosine phosphorylase activity"/>
    <property type="evidence" value="ECO:0007669"/>
    <property type="project" value="UniProtKB-EC"/>
</dbReference>
<evidence type="ECO:0000256" key="6">
    <source>
        <dbReference type="ARBA" id="ARBA00022833"/>
    </source>
</evidence>
<dbReference type="NCBIfam" id="TIGR00726">
    <property type="entry name" value="peptidoglycan editing factor PgeF"/>
    <property type="match status" value="1"/>
</dbReference>
<comment type="caution">
    <text evidence="11">The sequence shown here is derived from an EMBL/GenBank/DDBJ whole genome shotgun (WGS) entry which is preliminary data.</text>
</comment>
<keyword evidence="4" id="KW-0479">Metal-binding</keyword>
<keyword evidence="6" id="KW-0862">Zinc</keyword>
<dbReference type="CDD" id="cd16833">
    <property type="entry name" value="YfiH"/>
    <property type="match status" value="1"/>
</dbReference>
<comment type="catalytic activity">
    <reaction evidence="1">
        <text>inosine + phosphate = alpha-D-ribose 1-phosphate + hypoxanthine</text>
        <dbReference type="Rhea" id="RHEA:27646"/>
        <dbReference type="ChEBI" id="CHEBI:17368"/>
        <dbReference type="ChEBI" id="CHEBI:17596"/>
        <dbReference type="ChEBI" id="CHEBI:43474"/>
        <dbReference type="ChEBI" id="CHEBI:57720"/>
        <dbReference type="EC" id="2.4.2.1"/>
    </reaction>
    <physiologicalReaction direction="left-to-right" evidence="1">
        <dbReference type="Rhea" id="RHEA:27647"/>
    </physiologicalReaction>
</comment>
<dbReference type="SUPFAM" id="SSF64438">
    <property type="entry name" value="CNF1/YfiH-like putative cysteine hydrolases"/>
    <property type="match status" value="1"/>
</dbReference>
<reference evidence="11 12" key="1">
    <citation type="submission" date="2018-05" db="EMBL/GenBank/DDBJ databases">
        <title>Genomic Encyclopedia of Type Strains, Phase IV (KMG-IV): sequencing the most valuable type-strain genomes for metagenomic binning, comparative biology and taxonomic classification.</title>
        <authorList>
            <person name="Goeker M."/>
        </authorList>
    </citation>
    <scope>NUCLEOTIDE SEQUENCE [LARGE SCALE GENOMIC DNA]</scope>
    <source>
        <strain evidence="11 12">DSM 23606</strain>
    </source>
</reference>
<dbReference type="Gene3D" id="3.60.140.10">
    <property type="entry name" value="CNF1/YfiH-like putative cysteine hydrolases"/>
    <property type="match status" value="1"/>
</dbReference>
<dbReference type="PANTHER" id="PTHR30616:SF2">
    <property type="entry name" value="PURINE NUCLEOSIDE PHOSPHORYLASE LACC1"/>
    <property type="match status" value="1"/>
</dbReference>
<name>A0A317MW45_9GAMM</name>
<keyword evidence="3" id="KW-0808">Transferase</keyword>
<comment type="catalytic activity">
    <reaction evidence="8">
        <text>adenosine + phosphate = alpha-D-ribose 1-phosphate + adenine</text>
        <dbReference type="Rhea" id="RHEA:27642"/>
        <dbReference type="ChEBI" id="CHEBI:16335"/>
        <dbReference type="ChEBI" id="CHEBI:16708"/>
        <dbReference type="ChEBI" id="CHEBI:43474"/>
        <dbReference type="ChEBI" id="CHEBI:57720"/>
        <dbReference type="EC" id="2.4.2.1"/>
    </reaction>
    <physiologicalReaction direction="left-to-right" evidence="8">
        <dbReference type="Rhea" id="RHEA:27643"/>
    </physiologicalReaction>
</comment>
<evidence type="ECO:0000313" key="11">
    <source>
        <dbReference type="EMBL" id="PWV61855.1"/>
    </source>
</evidence>
<evidence type="ECO:0000313" key="12">
    <source>
        <dbReference type="Proteomes" id="UP000246569"/>
    </source>
</evidence>
<dbReference type="Pfam" id="PF02578">
    <property type="entry name" value="Cu-oxidase_4"/>
    <property type="match status" value="1"/>
</dbReference>
<accession>A0A317MW45</accession>
<evidence type="ECO:0000256" key="10">
    <source>
        <dbReference type="RuleBase" id="RU361274"/>
    </source>
</evidence>
<evidence type="ECO:0000256" key="9">
    <source>
        <dbReference type="ARBA" id="ARBA00049893"/>
    </source>
</evidence>
<keyword evidence="12" id="KW-1185">Reference proteome</keyword>
<sequence length="255" mass="26546">MDLRGMSTTAADGLIVPDWPAPAGVRAAATTRSGGVSKAPYASFNLGQHVGDDPLAVLENRRRLVARLGLTREPAWLQQVHGCGVAAAETVDPPAEADAAVTRTPGVACVVMTADCLPVLFCDRDGRVVAAAHAGWRGLVGGVLEATLARMAVDPAAVLAWLGPAIGPAAFEVGPEVRAAFVAADAGAGACFVAASGDRLHADLYALARRRLARVGVTQVFGGGRCTYRETDTFYSYRRSPLTGRQATLIWLAEV</sequence>
<comment type="catalytic activity">
    <reaction evidence="7">
        <text>adenosine + H2O + H(+) = inosine + NH4(+)</text>
        <dbReference type="Rhea" id="RHEA:24408"/>
        <dbReference type="ChEBI" id="CHEBI:15377"/>
        <dbReference type="ChEBI" id="CHEBI:15378"/>
        <dbReference type="ChEBI" id="CHEBI:16335"/>
        <dbReference type="ChEBI" id="CHEBI:17596"/>
        <dbReference type="ChEBI" id="CHEBI:28938"/>
        <dbReference type="EC" id="3.5.4.4"/>
    </reaction>
    <physiologicalReaction direction="left-to-right" evidence="7">
        <dbReference type="Rhea" id="RHEA:24409"/>
    </physiologicalReaction>
</comment>
<dbReference type="InterPro" id="IPR038371">
    <property type="entry name" value="Cu_polyphenol_OxRdtase_sf"/>
</dbReference>
<protein>
    <recommendedName>
        <fullName evidence="10">Purine nucleoside phosphorylase</fullName>
    </recommendedName>
</protein>
<gene>
    <name evidence="11" type="ORF">C7443_105289</name>
</gene>
<dbReference type="EMBL" id="QGTJ01000005">
    <property type="protein sequence ID" value="PWV61855.1"/>
    <property type="molecule type" value="Genomic_DNA"/>
</dbReference>
<dbReference type="InterPro" id="IPR011324">
    <property type="entry name" value="Cytotoxic_necrot_fac-like_cat"/>
</dbReference>
<dbReference type="GO" id="GO:0016787">
    <property type="term" value="F:hydrolase activity"/>
    <property type="evidence" value="ECO:0007669"/>
    <property type="project" value="UniProtKB-KW"/>
</dbReference>
<keyword evidence="5" id="KW-0378">Hydrolase</keyword>
<dbReference type="GO" id="GO:0005507">
    <property type="term" value="F:copper ion binding"/>
    <property type="evidence" value="ECO:0007669"/>
    <property type="project" value="TreeGrafter"/>
</dbReference>
<dbReference type="AlphaFoldDB" id="A0A317MW45"/>
<proteinExistence type="inferred from homology"/>
<dbReference type="PANTHER" id="PTHR30616">
    <property type="entry name" value="UNCHARACTERIZED PROTEIN YFIH"/>
    <property type="match status" value="1"/>
</dbReference>
<evidence type="ECO:0000256" key="2">
    <source>
        <dbReference type="ARBA" id="ARBA00007353"/>
    </source>
</evidence>
<evidence type="ECO:0000256" key="7">
    <source>
        <dbReference type="ARBA" id="ARBA00047989"/>
    </source>
</evidence>
<dbReference type="InterPro" id="IPR003730">
    <property type="entry name" value="Cu_polyphenol_OxRdtase"/>
</dbReference>
<organism evidence="11 12">
    <name type="scientific">Plasticicumulans acidivorans</name>
    <dbReference type="NCBI Taxonomy" id="886464"/>
    <lineage>
        <taxon>Bacteria</taxon>
        <taxon>Pseudomonadati</taxon>
        <taxon>Pseudomonadota</taxon>
        <taxon>Gammaproteobacteria</taxon>
        <taxon>Candidatus Competibacteraceae</taxon>
        <taxon>Plasticicumulans</taxon>
    </lineage>
</organism>
<comment type="similarity">
    <text evidence="2 10">Belongs to the purine nucleoside phosphorylase YfiH/LACC1 family.</text>
</comment>